<evidence type="ECO:0000256" key="11">
    <source>
        <dbReference type="ARBA" id="ARBA00022989"/>
    </source>
</evidence>
<evidence type="ECO:0000256" key="16">
    <source>
        <dbReference type="ARBA" id="ARBA00049551"/>
    </source>
</evidence>
<dbReference type="PANTHER" id="PTHR42829">
    <property type="entry name" value="NADH-UBIQUINONE OXIDOREDUCTASE CHAIN 5"/>
    <property type="match status" value="1"/>
</dbReference>
<dbReference type="GO" id="GO:0008137">
    <property type="term" value="F:NADH dehydrogenase (ubiquinone) activity"/>
    <property type="evidence" value="ECO:0007669"/>
    <property type="project" value="UniProtKB-EC"/>
</dbReference>
<evidence type="ECO:0000256" key="15">
    <source>
        <dbReference type="ARBA" id="ARBA00023136"/>
    </source>
</evidence>
<feature type="transmembrane region" description="Helical" evidence="17">
    <location>
        <begin position="7"/>
        <end position="29"/>
    </location>
</feature>
<keyword evidence="10" id="KW-0249">Electron transport</keyword>
<feature type="transmembrane region" description="Helical" evidence="17">
    <location>
        <begin position="540"/>
        <end position="561"/>
    </location>
</feature>
<evidence type="ECO:0000259" key="18">
    <source>
        <dbReference type="Pfam" id="PF00361"/>
    </source>
</evidence>
<feature type="transmembrane region" description="Helical" evidence="17">
    <location>
        <begin position="416"/>
        <end position="439"/>
    </location>
</feature>
<evidence type="ECO:0000256" key="8">
    <source>
        <dbReference type="ARBA" id="ARBA00022792"/>
    </source>
</evidence>
<geneLocation type="mitochondrion" evidence="21"/>
<keyword evidence="13 17" id="KW-0830">Ubiquinone</keyword>
<evidence type="ECO:0000313" key="21">
    <source>
        <dbReference type="EMBL" id="AFI54681.1"/>
    </source>
</evidence>
<dbReference type="CTD" id="4540"/>
<evidence type="ECO:0000256" key="13">
    <source>
        <dbReference type="ARBA" id="ARBA00023075"/>
    </source>
</evidence>
<comment type="subcellular location">
    <subcellularLocation>
        <location evidence="2">Mitochondrion inner membrane</location>
        <topology evidence="2">Multi-pass membrane protein</topology>
    </subcellularLocation>
</comment>
<protein>
    <recommendedName>
        <fullName evidence="4 17">NADH-ubiquinone oxidoreductase chain 5</fullName>
        <ecNumber evidence="3 17">7.1.1.2</ecNumber>
    </recommendedName>
</protein>
<keyword evidence="14 17" id="KW-0496">Mitochondrion</keyword>
<comment type="function">
    <text evidence="17">Core subunit of the mitochondrial membrane respiratory chain NADH dehydrogenase (Complex I) which catalyzes electron transfer from NADH through the respiratory chain, using ubiquinone as an electron acceptor. Essential for the catalytic activity and assembly of complex I.</text>
</comment>
<keyword evidence="6" id="KW-0679">Respiratory chain</keyword>
<dbReference type="InterPro" id="IPR003945">
    <property type="entry name" value="NU5C-like"/>
</dbReference>
<reference evidence="21" key="2">
    <citation type="journal article" date="2016" name="Sci. Rep.">
        <title>Rearrangement of mitochondrial tRNA genes in flat bugs (Hemiptera: Aradidae).</title>
        <authorList>
            <person name="Song F."/>
            <person name="Li H."/>
            <person name="Shao R."/>
            <person name="Shi A."/>
            <person name="Bai X."/>
            <person name="Zheng X."/>
            <person name="Heiss E."/>
            <person name="Cai W."/>
        </authorList>
    </citation>
    <scope>NUCLEOTIDE SEQUENCE</scope>
</reference>
<keyword evidence="7 17" id="KW-0812">Transmembrane</keyword>
<keyword evidence="8" id="KW-0999">Mitochondrion inner membrane</keyword>
<comment type="similarity">
    <text evidence="17">Belongs to the complex I subunit 5 family.</text>
</comment>
<evidence type="ECO:0000256" key="14">
    <source>
        <dbReference type="ARBA" id="ARBA00023128"/>
    </source>
</evidence>
<feature type="domain" description="NADH dehydrogenase subunit 5 C-terminal" evidence="20">
    <location>
        <begin position="389"/>
        <end position="561"/>
    </location>
</feature>
<feature type="transmembrane region" description="Helical" evidence="17">
    <location>
        <begin position="153"/>
        <end position="170"/>
    </location>
</feature>
<feature type="transmembrane region" description="Helical" evidence="17">
    <location>
        <begin position="49"/>
        <end position="77"/>
    </location>
</feature>
<feature type="transmembrane region" description="Helical" evidence="17">
    <location>
        <begin position="480"/>
        <end position="504"/>
    </location>
</feature>
<keyword evidence="11 17" id="KW-1133">Transmembrane helix</keyword>
<keyword evidence="5 17" id="KW-0813">Transport</keyword>
<keyword evidence="12 17" id="KW-0520">NAD</keyword>
<evidence type="ECO:0000259" key="19">
    <source>
        <dbReference type="Pfam" id="PF00662"/>
    </source>
</evidence>
<dbReference type="Pfam" id="PF00662">
    <property type="entry name" value="Proton_antipo_N"/>
    <property type="match status" value="1"/>
</dbReference>
<evidence type="ECO:0000256" key="2">
    <source>
        <dbReference type="ARBA" id="ARBA00004448"/>
    </source>
</evidence>
<feature type="transmembrane region" description="Helical" evidence="17">
    <location>
        <begin position="269"/>
        <end position="295"/>
    </location>
</feature>
<dbReference type="RefSeq" id="YP_009258809.1">
    <property type="nucleotide sequence ID" value="NC_030360.1"/>
</dbReference>
<dbReference type="InterPro" id="IPR010934">
    <property type="entry name" value="NADH_DH_su5_C"/>
</dbReference>
<evidence type="ECO:0000256" key="5">
    <source>
        <dbReference type="ARBA" id="ARBA00022448"/>
    </source>
</evidence>
<evidence type="ECO:0000256" key="12">
    <source>
        <dbReference type="ARBA" id="ARBA00023027"/>
    </source>
</evidence>
<evidence type="ECO:0000256" key="10">
    <source>
        <dbReference type="ARBA" id="ARBA00022982"/>
    </source>
</evidence>
<feature type="domain" description="NADH-Ubiquinone oxidoreductase (complex I) chain 5 N-terminal" evidence="19">
    <location>
        <begin position="43"/>
        <end position="91"/>
    </location>
</feature>
<name>A0A172DYT8_9HEMI</name>
<dbReference type="PRINTS" id="PR01434">
    <property type="entry name" value="NADHDHGNASE5"/>
</dbReference>
<sequence length="562" mass="63616">MFKVSFLYLVFGLYMFMLGLMFFSLGIYFNLLDYSLFLDWEFLSINSLIVSISFYFDYISLIFMGCVFVISSMVIVYSHEYMMSDVFSVRFLFLVVLFVLSMMMLIISPNLFSILLGWDGLGLVSYCLVVYFQNFKSYNAGMLTVLTNRIGDVAILIALSFGVSSGWHYIYSTFVYPYSGLICWLVILAAFTSSAQIPFSSWLPAAMAAPTPVSALVHSSTLVTAGVYLLIRFSFMFSSMDLTVLILFSGLTMFMAGLGANFEFDLKSIIALSTLSQLGLMMFVLFIGESMLAYYHLLNHAFFKSLLFLCSGLLIHCIGDTQDVRHMGPMMMVPVSCSCFIIATLSLCGMPFLTGFYSKHLIYDYMLVGGVNMLAGVMFLISLLLTVSYSFRLIYYCFSGFSGLFSINSYEESSIMTSPMVFLCFLSVLCGSLLGWVFLPKVLFSFSLWKLMSLLVLFGGLVLGWFISVGDYVFSFYNALVIYFLGSMWFLPSFSTFFFYNFGLIYSGKLDRYMDMGWGESVISNNMFVFIKYVSTLNSYIMLNNMGIFLISLFLIGFLYLI</sequence>
<evidence type="ECO:0000256" key="1">
    <source>
        <dbReference type="ARBA" id="ARBA00003257"/>
    </source>
</evidence>
<dbReference type="GeneID" id="27985306"/>
<feature type="transmembrane region" description="Helical" evidence="17">
    <location>
        <begin position="365"/>
        <end position="386"/>
    </location>
</feature>
<feature type="transmembrane region" description="Helical" evidence="17">
    <location>
        <begin position="301"/>
        <end position="319"/>
    </location>
</feature>
<feature type="transmembrane region" description="Helical" evidence="17">
    <location>
        <begin position="89"/>
        <end position="107"/>
    </location>
</feature>
<feature type="transmembrane region" description="Helical" evidence="17">
    <location>
        <begin position="331"/>
        <end position="353"/>
    </location>
</feature>
<feature type="transmembrane region" description="Helical" evidence="17">
    <location>
        <begin position="451"/>
        <end position="474"/>
    </location>
</feature>
<reference evidence="21" key="1">
    <citation type="submission" date="2012-03" db="EMBL/GenBank/DDBJ databases">
        <authorList>
            <person name="Mohankumar C."/>
            <person name="Salini B."/>
            <person name="Harish M."/>
            <person name="Sooraj B."/>
        </authorList>
    </citation>
    <scope>NUCLEOTIDE SEQUENCE</scope>
</reference>
<evidence type="ECO:0000256" key="9">
    <source>
        <dbReference type="ARBA" id="ARBA00022967"/>
    </source>
</evidence>
<accession>A0A172DYT8</accession>
<evidence type="ECO:0000259" key="20">
    <source>
        <dbReference type="Pfam" id="PF06455"/>
    </source>
</evidence>
<keyword evidence="9" id="KW-1278">Translocase</keyword>
<dbReference type="GO" id="GO:0005743">
    <property type="term" value="C:mitochondrial inner membrane"/>
    <property type="evidence" value="ECO:0007669"/>
    <property type="project" value="UniProtKB-SubCell"/>
</dbReference>
<dbReference type="Pfam" id="PF06455">
    <property type="entry name" value="NADH5_C"/>
    <property type="match status" value="1"/>
</dbReference>
<gene>
    <name evidence="21" type="primary">ND5</name>
</gene>
<dbReference type="InterPro" id="IPR001516">
    <property type="entry name" value="Proton_antipo_N"/>
</dbReference>
<dbReference type="Pfam" id="PF00361">
    <property type="entry name" value="Proton_antipo_M"/>
    <property type="match status" value="1"/>
</dbReference>
<dbReference type="InterPro" id="IPR001750">
    <property type="entry name" value="ND/Mrp_TM"/>
</dbReference>
<evidence type="ECO:0000256" key="3">
    <source>
        <dbReference type="ARBA" id="ARBA00012944"/>
    </source>
</evidence>
<feature type="transmembrane region" description="Helical" evidence="17">
    <location>
        <begin position="211"/>
        <end position="231"/>
    </location>
</feature>
<organism evidence="21">
    <name type="scientific">Aneurus similis</name>
    <dbReference type="NCBI Taxonomy" id="1176472"/>
    <lineage>
        <taxon>Eukaryota</taxon>
        <taxon>Metazoa</taxon>
        <taxon>Ecdysozoa</taxon>
        <taxon>Arthropoda</taxon>
        <taxon>Hexapoda</taxon>
        <taxon>Insecta</taxon>
        <taxon>Pterygota</taxon>
        <taxon>Neoptera</taxon>
        <taxon>Paraneoptera</taxon>
        <taxon>Hemiptera</taxon>
        <taxon>Heteroptera</taxon>
        <taxon>Panheteroptera</taxon>
        <taxon>Pentatomomorpha</taxon>
        <taxon>Aradoidea</taxon>
        <taxon>Aradidae</taxon>
        <taxon>Aneurinae</taxon>
        <taxon>Aneurus</taxon>
    </lineage>
</organism>
<evidence type="ECO:0000256" key="17">
    <source>
        <dbReference type="RuleBase" id="RU003404"/>
    </source>
</evidence>
<dbReference type="GO" id="GO:0042773">
    <property type="term" value="P:ATP synthesis coupled electron transport"/>
    <property type="evidence" value="ECO:0007669"/>
    <property type="project" value="InterPro"/>
</dbReference>
<dbReference type="GO" id="GO:0015990">
    <property type="term" value="P:electron transport coupled proton transport"/>
    <property type="evidence" value="ECO:0007669"/>
    <property type="project" value="TreeGrafter"/>
</dbReference>
<dbReference type="EMBL" id="JQ780816">
    <property type="protein sequence ID" value="AFI54681.1"/>
    <property type="molecule type" value="Genomic_DNA"/>
</dbReference>
<feature type="transmembrane region" description="Helical" evidence="17">
    <location>
        <begin position="243"/>
        <end position="262"/>
    </location>
</feature>
<evidence type="ECO:0000256" key="7">
    <source>
        <dbReference type="ARBA" id="ARBA00022692"/>
    </source>
</evidence>
<dbReference type="PANTHER" id="PTHR42829:SF2">
    <property type="entry name" value="NADH-UBIQUINONE OXIDOREDUCTASE CHAIN 5"/>
    <property type="match status" value="1"/>
</dbReference>
<evidence type="ECO:0000256" key="4">
    <source>
        <dbReference type="ARBA" id="ARBA00021096"/>
    </source>
</evidence>
<feature type="domain" description="NADH:quinone oxidoreductase/Mrp antiporter transmembrane" evidence="18">
    <location>
        <begin position="108"/>
        <end position="378"/>
    </location>
</feature>
<dbReference type="GO" id="GO:0003954">
    <property type="term" value="F:NADH dehydrogenase activity"/>
    <property type="evidence" value="ECO:0007669"/>
    <property type="project" value="TreeGrafter"/>
</dbReference>
<dbReference type="EC" id="7.1.1.2" evidence="3 17"/>
<proteinExistence type="inferred from homology"/>
<evidence type="ECO:0000256" key="6">
    <source>
        <dbReference type="ARBA" id="ARBA00022660"/>
    </source>
</evidence>
<comment type="function">
    <text evidence="1">Core subunit of the mitochondrial membrane respiratory chain NADH dehydrogenase (Complex I) that is believed to belong to the minimal assembly required for catalysis. Complex I functions in the transfer of electrons from NADH to the respiratory chain. The immediate electron acceptor for the enzyme is believed to be ubiquinone.</text>
</comment>
<comment type="catalytic activity">
    <reaction evidence="16 17">
        <text>a ubiquinone + NADH + 5 H(+)(in) = a ubiquinol + NAD(+) + 4 H(+)(out)</text>
        <dbReference type="Rhea" id="RHEA:29091"/>
        <dbReference type="Rhea" id="RHEA-COMP:9565"/>
        <dbReference type="Rhea" id="RHEA-COMP:9566"/>
        <dbReference type="ChEBI" id="CHEBI:15378"/>
        <dbReference type="ChEBI" id="CHEBI:16389"/>
        <dbReference type="ChEBI" id="CHEBI:17976"/>
        <dbReference type="ChEBI" id="CHEBI:57540"/>
        <dbReference type="ChEBI" id="CHEBI:57945"/>
        <dbReference type="EC" id="7.1.1.2"/>
    </reaction>
</comment>
<keyword evidence="15 17" id="KW-0472">Membrane</keyword>
<dbReference type="AlphaFoldDB" id="A0A172DYT8"/>
<feature type="transmembrane region" description="Helical" evidence="17">
    <location>
        <begin position="176"/>
        <end position="199"/>
    </location>
</feature>
<feature type="transmembrane region" description="Helical" evidence="17">
    <location>
        <begin position="113"/>
        <end position="132"/>
    </location>
</feature>